<protein>
    <submittedName>
        <fullName evidence="2">Uncharacterized protein</fullName>
    </submittedName>
</protein>
<proteinExistence type="predicted"/>
<organism evidence="2 3">
    <name type="scientific">Orchesella dallaii</name>
    <dbReference type="NCBI Taxonomy" id="48710"/>
    <lineage>
        <taxon>Eukaryota</taxon>
        <taxon>Metazoa</taxon>
        <taxon>Ecdysozoa</taxon>
        <taxon>Arthropoda</taxon>
        <taxon>Hexapoda</taxon>
        <taxon>Collembola</taxon>
        <taxon>Entomobryomorpha</taxon>
        <taxon>Entomobryoidea</taxon>
        <taxon>Orchesellidae</taxon>
        <taxon>Orchesellinae</taxon>
        <taxon>Orchesella</taxon>
    </lineage>
</organism>
<feature type="compositionally biased region" description="Basic residues" evidence="1">
    <location>
        <begin position="76"/>
        <end position="95"/>
    </location>
</feature>
<reference evidence="2 3" key="1">
    <citation type="submission" date="2024-08" db="EMBL/GenBank/DDBJ databases">
        <authorList>
            <person name="Cucini C."/>
            <person name="Frati F."/>
        </authorList>
    </citation>
    <scope>NUCLEOTIDE SEQUENCE [LARGE SCALE GENOMIC DNA]</scope>
</reference>
<keyword evidence="3" id="KW-1185">Reference proteome</keyword>
<evidence type="ECO:0000313" key="2">
    <source>
        <dbReference type="EMBL" id="CAL8077270.1"/>
    </source>
</evidence>
<name>A0ABP1PXC2_9HEXA</name>
<sequence length="102" mass="11257">MPEIKAAALRTVHDIVSGTPMKEAIKDSIKSIPGNVGRRLLAPILQAVGSINSRKRKKSTAKPLVLKSCKIKKRKIVKPKLSKRKSAKSARKKPTSKKDIFM</sequence>
<dbReference type="Proteomes" id="UP001642540">
    <property type="component" value="Unassembled WGS sequence"/>
</dbReference>
<comment type="caution">
    <text evidence="2">The sequence shown here is derived from an EMBL/GenBank/DDBJ whole genome shotgun (WGS) entry which is preliminary data.</text>
</comment>
<accession>A0ABP1PXC2</accession>
<dbReference type="EMBL" id="CAXLJM020000012">
    <property type="protein sequence ID" value="CAL8077270.1"/>
    <property type="molecule type" value="Genomic_DNA"/>
</dbReference>
<feature type="region of interest" description="Disordered" evidence="1">
    <location>
        <begin position="76"/>
        <end position="102"/>
    </location>
</feature>
<gene>
    <name evidence="2" type="ORF">ODALV1_LOCUS3759</name>
</gene>
<evidence type="ECO:0000256" key="1">
    <source>
        <dbReference type="SAM" id="MobiDB-lite"/>
    </source>
</evidence>
<evidence type="ECO:0000313" key="3">
    <source>
        <dbReference type="Proteomes" id="UP001642540"/>
    </source>
</evidence>